<sequence length="250" mass="28582">MDIDVVELIGHPEMLSKDTLYGLRELVARYPYYHAARLLFLQNLFLLHDASFGDELRKAALYIPDRSVIFKMVEGKNYEIHPTPVHDAAEERVEEAGDRTQSLIEQFLNGMPDQETVGISAPPSGVKKVAVDPSKDYMAYLLQMEDADEAPEEKEGGGKGQRSDELLDGFLDRSDDKLVLQDHPEYVPEVAQTEGTEENSLDECYFTETLAKIYIKQGRYEKAIEIIRKLNLNYPKKIVTLQTRFVFYKN</sequence>
<comment type="caution">
    <text evidence="1">The sequence shown here is derived from an EMBL/GenBank/DDBJ whole genome shotgun (WGS) entry which is preliminary data.</text>
</comment>
<evidence type="ECO:0000313" key="1">
    <source>
        <dbReference type="EMBL" id="EJW95712.1"/>
    </source>
</evidence>
<evidence type="ECO:0008006" key="2">
    <source>
        <dbReference type="Google" id="ProtNLM"/>
    </source>
</evidence>
<gene>
    <name evidence="1" type="ORF">EVA_16182</name>
</gene>
<protein>
    <recommendedName>
        <fullName evidence="2">Tetratricopeptide repeat protein</fullName>
    </recommendedName>
</protein>
<name>J9G1M6_9ZZZZ</name>
<reference evidence="1" key="1">
    <citation type="journal article" date="2012" name="PLoS ONE">
        <title>Gene sets for utilization of primary and secondary nutrition supplies in the distal gut of endangered iberian lynx.</title>
        <authorList>
            <person name="Alcaide M."/>
            <person name="Messina E."/>
            <person name="Richter M."/>
            <person name="Bargiela R."/>
            <person name="Peplies J."/>
            <person name="Huws S.A."/>
            <person name="Newbold C.J."/>
            <person name="Golyshin P.N."/>
            <person name="Simon M.A."/>
            <person name="Lopez G."/>
            <person name="Yakimov M.M."/>
            <person name="Ferrer M."/>
        </authorList>
    </citation>
    <scope>NUCLEOTIDE SEQUENCE</scope>
</reference>
<accession>J9G1M6</accession>
<dbReference type="AlphaFoldDB" id="J9G1M6"/>
<dbReference type="EMBL" id="AMCI01005659">
    <property type="protein sequence ID" value="EJW95712.1"/>
    <property type="molecule type" value="Genomic_DNA"/>
</dbReference>
<proteinExistence type="predicted"/>
<organism evidence="1">
    <name type="scientific">gut metagenome</name>
    <dbReference type="NCBI Taxonomy" id="749906"/>
    <lineage>
        <taxon>unclassified sequences</taxon>
        <taxon>metagenomes</taxon>
        <taxon>organismal metagenomes</taxon>
    </lineage>
</organism>